<keyword evidence="6" id="KW-0342">GTP-binding</keyword>
<dbReference type="SMART" id="SM00173">
    <property type="entry name" value="RAS"/>
    <property type="match status" value="1"/>
</dbReference>
<protein>
    <submittedName>
        <fullName evidence="7">Ras family GTPase</fullName>
    </submittedName>
</protein>
<dbReference type="GO" id="GO:0005525">
    <property type="term" value="F:GTP binding"/>
    <property type="evidence" value="ECO:0007669"/>
    <property type="project" value="UniProtKB-KW"/>
</dbReference>
<name>A0A481YTG1_9VIRU</name>
<dbReference type="SMART" id="SM00174">
    <property type="entry name" value="RHO"/>
    <property type="match status" value="1"/>
</dbReference>
<dbReference type="InterPro" id="IPR001806">
    <property type="entry name" value="Small_GTPase"/>
</dbReference>
<evidence type="ECO:0000256" key="1">
    <source>
        <dbReference type="ARBA" id="ARBA00004112"/>
    </source>
</evidence>
<accession>A0A481YTG1</accession>
<dbReference type="InterPro" id="IPR005225">
    <property type="entry name" value="Small_GTP-bd"/>
</dbReference>
<keyword evidence="3" id="KW-0813">Transport</keyword>
<evidence type="ECO:0000256" key="4">
    <source>
        <dbReference type="ARBA" id="ARBA00022741"/>
    </source>
</evidence>
<dbReference type="Gene3D" id="3.40.50.300">
    <property type="entry name" value="P-loop containing nucleotide triphosphate hydrolases"/>
    <property type="match status" value="1"/>
</dbReference>
<sequence>MSPSHQAKIYNVIIIGARGVGKTALVRNLAGKNFDFRYVATHNTTINQVTFSNVKFNILDCPGQKNNLHFAQTDAVIAMFDLDSKLSYRNLLKWIEFLQSVCDKDIPVIVCGNKCDILNHKVKADEVSTKYVNISTKTGKNCEKPFLILANHFRFKMII</sequence>
<dbReference type="SMART" id="SM00175">
    <property type="entry name" value="RAB"/>
    <property type="match status" value="1"/>
</dbReference>
<comment type="similarity">
    <text evidence="2">Belongs to the small GTPase superfamily. Ran family.</text>
</comment>
<dbReference type="Pfam" id="PF00071">
    <property type="entry name" value="Ras"/>
    <property type="match status" value="1"/>
</dbReference>
<dbReference type="SMART" id="SM00176">
    <property type="entry name" value="RAN"/>
    <property type="match status" value="1"/>
</dbReference>
<comment type="subcellular location">
    <subcellularLocation>
        <location evidence="1">Host cell membrane</location>
        <topology evidence="1">Lipid-anchor</topology>
        <orientation evidence="1">Cytoplasmic side</orientation>
    </subcellularLocation>
</comment>
<dbReference type="GO" id="GO:0020002">
    <property type="term" value="C:host cell plasma membrane"/>
    <property type="evidence" value="ECO:0007669"/>
    <property type="project" value="UniProtKB-SubCell"/>
</dbReference>
<dbReference type="GO" id="GO:0015031">
    <property type="term" value="P:protein transport"/>
    <property type="evidence" value="ECO:0007669"/>
    <property type="project" value="UniProtKB-KW"/>
</dbReference>
<keyword evidence="5" id="KW-0653">Protein transport</keyword>
<keyword evidence="4" id="KW-0547">Nucleotide-binding</keyword>
<evidence type="ECO:0000313" key="7">
    <source>
        <dbReference type="EMBL" id="QBK86593.1"/>
    </source>
</evidence>
<dbReference type="EMBL" id="MK500334">
    <property type="protein sequence ID" value="QBK86593.1"/>
    <property type="molecule type" value="Genomic_DNA"/>
</dbReference>
<evidence type="ECO:0000256" key="2">
    <source>
        <dbReference type="ARBA" id="ARBA00008028"/>
    </source>
</evidence>
<evidence type="ECO:0000256" key="5">
    <source>
        <dbReference type="ARBA" id="ARBA00022927"/>
    </source>
</evidence>
<dbReference type="PANTHER" id="PTHR24071:SF0">
    <property type="entry name" value="GTP-BINDING NUCLEAR PROTEIN RAN"/>
    <property type="match status" value="1"/>
</dbReference>
<evidence type="ECO:0000256" key="6">
    <source>
        <dbReference type="ARBA" id="ARBA00023134"/>
    </source>
</evidence>
<dbReference type="GO" id="GO:0003924">
    <property type="term" value="F:GTPase activity"/>
    <property type="evidence" value="ECO:0007669"/>
    <property type="project" value="InterPro"/>
</dbReference>
<organism evidence="7">
    <name type="scientific">Marseillevirus LCMAC102</name>
    <dbReference type="NCBI Taxonomy" id="2506603"/>
    <lineage>
        <taxon>Viruses</taxon>
        <taxon>Varidnaviria</taxon>
        <taxon>Bamfordvirae</taxon>
        <taxon>Nucleocytoviricota</taxon>
        <taxon>Megaviricetes</taxon>
        <taxon>Pimascovirales</taxon>
        <taxon>Pimascovirales incertae sedis</taxon>
        <taxon>Marseilleviridae</taxon>
    </lineage>
</organism>
<dbReference type="NCBIfam" id="TIGR00231">
    <property type="entry name" value="small_GTP"/>
    <property type="match status" value="1"/>
</dbReference>
<dbReference type="InterPro" id="IPR027417">
    <property type="entry name" value="P-loop_NTPase"/>
</dbReference>
<dbReference type="PRINTS" id="PR00449">
    <property type="entry name" value="RASTRNSFRMNG"/>
</dbReference>
<dbReference type="SUPFAM" id="SSF52540">
    <property type="entry name" value="P-loop containing nucleoside triphosphate hydrolases"/>
    <property type="match status" value="1"/>
</dbReference>
<reference evidence="7" key="1">
    <citation type="journal article" date="2019" name="MBio">
        <title>Virus Genomes from Deep Sea Sediments Expand the Ocean Megavirome and Support Independent Origins of Viral Gigantism.</title>
        <authorList>
            <person name="Backstrom D."/>
            <person name="Yutin N."/>
            <person name="Jorgensen S.L."/>
            <person name="Dharamshi J."/>
            <person name="Homa F."/>
            <person name="Zaremba-Niedwiedzka K."/>
            <person name="Spang A."/>
            <person name="Wolf Y.I."/>
            <person name="Koonin E.V."/>
            <person name="Ettema T.J."/>
        </authorList>
    </citation>
    <scope>NUCLEOTIDE SEQUENCE</scope>
</reference>
<dbReference type="InterPro" id="IPR002041">
    <property type="entry name" value="Ran_GTPase"/>
</dbReference>
<evidence type="ECO:0000256" key="3">
    <source>
        <dbReference type="ARBA" id="ARBA00022448"/>
    </source>
</evidence>
<proteinExistence type="inferred from homology"/>
<gene>
    <name evidence="7" type="ORF">LCMAC102_03880</name>
</gene>
<dbReference type="PANTHER" id="PTHR24071">
    <property type="entry name" value="RAN GTPASE"/>
    <property type="match status" value="1"/>
</dbReference>